<dbReference type="Proteomes" id="UP000494252">
    <property type="component" value="Unassembled WGS sequence"/>
</dbReference>
<dbReference type="InterPro" id="IPR058891">
    <property type="entry name" value="CPPA"/>
</dbReference>
<evidence type="ECO:0000313" key="2">
    <source>
        <dbReference type="Proteomes" id="UP000494252"/>
    </source>
</evidence>
<keyword evidence="2" id="KW-1185">Reference proteome</keyword>
<dbReference type="RefSeq" id="WP_175165358.1">
    <property type="nucleotide sequence ID" value="NZ_CADIKI010000024.1"/>
</dbReference>
<name>A0A6J5GU67_9BURK</name>
<dbReference type="Pfam" id="PF25860">
    <property type="entry name" value="CPPA"/>
    <property type="match status" value="1"/>
</dbReference>
<dbReference type="EMBL" id="CADIKI010000024">
    <property type="protein sequence ID" value="CAB3807100.1"/>
    <property type="molecule type" value="Genomic_DNA"/>
</dbReference>
<dbReference type="AlphaFoldDB" id="A0A6J5GU67"/>
<sequence>MEHLVRVHNKKDRQTMEWLRRNIGDAAIAAAIQRCEKSGKPYLSAVCRQLRVRVPEFPLPRRECPSPVAEQSLATIRRILAARNALTVAHPISARQEATPTQFA</sequence>
<protein>
    <submittedName>
        <fullName evidence="1">Uncharacterized protein</fullName>
    </submittedName>
</protein>
<reference evidence="1 2" key="1">
    <citation type="submission" date="2020-04" db="EMBL/GenBank/DDBJ databases">
        <authorList>
            <person name="De Canck E."/>
        </authorList>
    </citation>
    <scope>NUCLEOTIDE SEQUENCE [LARGE SCALE GENOMIC DNA]</scope>
    <source>
        <strain evidence="1 2">LMG 27177</strain>
    </source>
</reference>
<accession>A0A6J5GU67</accession>
<organism evidence="1 2">
    <name type="scientific">Paraburkholderia fynbosensis</name>
    <dbReference type="NCBI Taxonomy" id="1200993"/>
    <lineage>
        <taxon>Bacteria</taxon>
        <taxon>Pseudomonadati</taxon>
        <taxon>Pseudomonadota</taxon>
        <taxon>Betaproteobacteria</taxon>
        <taxon>Burkholderiales</taxon>
        <taxon>Burkholderiaceae</taxon>
        <taxon>Paraburkholderia</taxon>
    </lineage>
</organism>
<evidence type="ECO:0000313" key="1">
    <source>
        <dbReference type="EMBL" id="CAB3807100.1"/>
    </source>
</evidence>
<gene>
    <name evidence="1" type="ORF">LMG27177_06251</name>
</gene>
<proteinExistence type="predicted"/>